<dbReference type="AlphaFoldDB" id="A0A1X7SUU1"/>
<proteinExistence type="predicted"/>
<accession>A0A1X7SUU1</accession>
<protein>
    <recommendedName>
        <fullName evidence="2">Death domain-containing protein</fullName>
    </recommendedName>
</protein>
<dbReference type="Gene3D" id="1.10.533.10">
    <property type="entry name" value="Death Domain, Fas"/>
    <property type="match status" value="1"/>
</dbReference>
<reference evidence="1" key="1">
    <citation type="submission" date="2017-05" db="UniProtKB">
        <authorList>
            <consortium name="EnsemblMetazoa"/>
        </authorList>
    </citation>
    <scope>IDENTIFICATION</scope>
</reference>
<organism evidence="1">
    <name type="scientific">Amphimedon queenslandica</name>
    <name type="common">Sponge</name>
    <dbReference type="NCBI Taxonomy" id="400682"/>
    <lineage>
        <taxon>Eukaryota</taxon>
        <taxon>Metazoa</taxon>
        <taxon>Porifera</taxon>
        <taxon>Demospongiae</taxon>
        <taxon>Heteroscleromorpha</taxon>
        <taxon>Haplosclerida</taxon>
        <taxon>Niphatidae</taxon>
        <taxon>Amphimedon</taxon>
    </lineage>
</organism>
<evidence type="ECO:0008006" key="2">
    <source>
        <dbReference type="Google" id="ProtNLM"/>
    </source>
</evidence>
<dbReference type="InParanoid" id="A0A1X7SUU1"/>
<evidence type="ECO:0000313" key="1">
    <source>
        <dbReference type="EnsemblMetazoa" id="Aqu2.1.05866_001"/>
    </source>
</evidence>
<name>A0A1X7SUU1_AMPQE</name>
<sequence length="92" mass="10354">MAGHESIESMTLNISDLSYVISALERNTFPEDKWKDLGLKLHISQPELDTVGANYHDAKACLRGCLSLWSRWNYNVDKYGKPSIKKLAAAVE</sequence>
<dbReference type="InterPro" id="IPR011029">
    <property type="entry name" value="DEATH-like_dom_sf"/>
</dbReference>
<dbReference type="EnsemblMetazoa" id="Aqu2.1.05866_001">
    <property type="protein sequence ID" value="Aqu2.1.05866_001"/>
    <property type="gene ID" value="Aqu2.1.05866"/>
</dbReference>